<protein>
    <submittedName>
        <fullName evidence="2">Type II toxin-antitoxin system VapC family toxin</fullName>
    </submittedName>
</protein>
<reference evidence="2" key="2">
    <citation type="submission" date="2021-01" db="EMBL/GenBank/DDBJ databases">
        <authorList>
            <person name="Vargas Peralta D."/>
        </authorList>
    </citation>
    <scope>NUCLEOTIDE SEQUENCE</scope>
    <source>
        <strain evidence="2">A3</strain>
    </source>
</reference>
<evidence type="ECO:0000313" key="2">
    <source>
        <dbReference type="EMBL" id="MBW5892888.1"/>
    </source>
</evidence>
<dbReference type="Gene3D" id="3.40.50.1010">
    <property type="entry name" value="5'-nuclease"/>
    <property type="match status" value="1"/>
</dbReference>
<name>A0AAW4P0H4_9GAMM</name>
<dbReference type="AlphaFoldDB" id="A0AAW4P0H4"/>
<reference evidence="2" key="1">
    <citation type="journal article" date="2021" name="bioRxiv">
        <title>Identification of Pectobacterium species isolated from the soft rot of tetecho (Neobuxbaumia tetetzo), a columnar cactus, and associated metagenomics.</title>
        <authorList>
            <person name="Vargas-Peralta D."/>
            <person name="Narvaez-Barragan D.A."/>
            <person name="de Sandozequi A."/>
            <person name="Romero-Gutierrez M.F."/>
            <person name="Segovia L."/>
            <person name="Martinez-Anaya C."/>
            <person name="Alcaraz L.D."/>
            <person name="de la Torre Almaraz R."/>
        </authorList>
    </citation>
    <scope>NUCLEOTIDE SEQUENCE</scope>
    <source>
        <strain evidence="2">A3</strain>
    </source>
</reference>
<gene>
    <name evidence="2" type="ORF">IM880_11745</name>
</gene>
<dbReference type="InterPro" id="IPR052919">
    <property type="entry name" value="TA_system_RNase"/>
</dbReference>
<organism evidence="2 3">
    <name type="scientific">Pectobacterium polaris</name>
    <dbReference type="NCBI Taxonomy" id="2042057"/>
    <lineage>
        <taxon>Bacteria</taxon>
        <taxon>Pseudomonadati</taxon>
        <taxon>Pseudomonadota</taxon>
        <taxon>Gammaproteobacteria</taxon>
        <taxon>Enterobacterales</taxon>
        <taxon>Pectobacteriaceae</taxon>
        <taxon>Pectobacterium</taxon>
    </lineage>
</organism>
<accession>A0AAW4P0H4</accession>
<dbReference type="PANTHER" id="PTHR36173:SF2">
    <property type="entry name" value="RIBONUCLEASE VAPC16"/>
    <property type="match status" value="1"/>
</dbReference>
<sequence>MMAINKDDVPKRRSTSYLLDTHALIWLAGEPEKLSSDTIAILSDDNNRFYFSSVSIQEIAIKTALNKPSFSIDAEAMTKGLLSAGYLELPMHATHAYNLTALPEMHQDPFDRMLVSQAKIEGLTLITNDGNIIKYCSGYINVIECC</sequence>
<dbReference type="Proteomes" id="UP000696310">
    <property type="component" value="Unassembled WGS sequence"/>
</dbReference>
<dbReference type="InterPro" id="IPR041705">
    <property type="entry name" value="PIN_Sll0205"/>
</dbReference>
<dbReference type="SUPFAM" id="SSF88723">
    <property type="entry name" value="PIN domain-like"/>
    <property type="match status" value="1"/>
</dbReference>
<dbReference type="InterPro" id="IPR002716">
    <property type="entry name" value="PIN_dom"/>
</dbReference>
<proteinExistence type="predicted"/>
<dbReference type="RefSeq" id="WP_221885952.1">
    <property type="nucleotide sequence ID" value="NZ_CP017482.1"/>
</dbReference>
<dbReference type="InterPro" id="IPR029060">
    <property type="entry name" value="PIN-like_dom_sf"/>
</dbReference>
<evidence type="ECO:0000313" key="3">
    <source>
        <dbReference type="Proteomes" id="UP000696310"/>
    </source>
</evidence>
<feature type="domain" description="PIN" evidence="1">
    <location>
        <begin position="17"/>
        <end position="135"/>
    </location>
</feature>
<dbReference type="Pfam" id="PF01850">
    <property type="entry name" value="PIN"/>
    <property type="match status" value="1"/>
</dbReference>
<dbReference type="CDD" id="cd09872">
    <property type="entry name" value="PIN_Sll0205-like"/>
    <property type="match status" value="1"/>
</dbReference>
<dbReference type="PANTHER" id="PTHR36173">
    <property type="entry name" value="RIBONUCLEASE VAPC16-RELATED"/>
    <property type="match status" value="1"/>
</dbReference>
<dbReference type="EMBL" id="JAESHX010000056">
    <property type="protein sequence ID" value="MBW5892888.1"/>
    <property type="molecule type" value="Genomic_DNA"/>
</dbReference>
<comment type="caution">
    <text evidence="2">The sequence shown here is derived from an EMBL/GenBank/DDBJ whole genome shotgun (WGS) entry which is preliminary data.</text>
</comment>
<dbReference type="GeneID" id="61410404"/>
<evidence type="ECO:0000259" key="1">
    <source>
        <dbReference type="Pfam" id="PF01850"/>
    </source>
</evidence>